<evidence type="ECO:0000259" key="10">
    <source>
        <dbReference type="PROSITE" id="PS50110"/>
    </source>
</evidence>
<dbReference type="PANTHER" id="PTHR48111">
    <property type="entry name" value="REGULATOR OF RPOS"/>
    <property type="match status" value="1"/>
</dbReference>
<keyword evidence="2" id="KW-0963">Cytoplasm</keyword>
<reference evidence="12 13" key="1">
    <citation type="journal article" date="2017" name="BMC Genomics">
        <title>Genome sequencing of 39 Akkermansia muciniphila isolates reveals its population structure, genomic and functional diverisity, and global distribution in mammalian gut microbiotas.</title>
        <authorList>
            <person name="Guo X."/>
            <person name="Li S."/>
            <person name="Zhang J."/>
            <person name="Wu F."/>
            <person name="Li X."/>
            <person name="Wu D."/>
            <person name="Zhang M."/>
            <person name="Ou Z."/>
            <person name="Jie Z."/>
            <person name="Yan Q."/>
            <person name="Li P."/>
            <person name="Yi J."/>
            <person name="Peng Y."/>
        </authorList>
    </citation>
    <scope>NUCLEOTIDE SEQUENCE [LARGE SCALE GENOMIC DNA]</scope>
    <source>
        <strain evidence="12 13">GP24</strain>
    </source>
</reference>
<dbReference type="PROSITE" id="PS51755">
    <property type="entry name" value="OMPR_PHOB"/>
    <property type="match status" value="1"/>
</dbReference>
<dbReference type="InterPro" id="IPR011006">
    <property type="entry name" value="CheY-like_superfamily"/>
</dbReference>
<sequence length="232" mass="26425">MSDLPADILIIDDERQIRRLLNLTLTGAGYHVRECENGQLGLSETALKRPDAIILDLGLPDINGLEVLKQLREWTQVPILILTAWDREDEKVDALDAGADDYLTKPFSGRELLARLRVMLRRNRPGTEPSVFRLGSIIVDLSSRRVEKGKEEIHLTSKEYGILRLLLLHQGKVMTHRQLLREIWGPQHEEDTHYLRVHIAHLRQKLGDSDPENRLIRAESGLGYRIAADGAE</sequence>
<dbReference type="EMBL" id="PJKA01000007">
    <property type="protein sequence ID" value="PNC18604.1"/>
    <property type="molecule type" value="Genomic_DNA"/>
</dbReference>
<feature type="domain" description="OmpR/PhoB-type" evidence="11">
    <location>
        <begin position="129"/>
        <end position="228"/>
    </location>
</feature>
<dbReference type="Pfam" id="PF00486">
    <property type="entry name" value="Trans_reg_C"/>
    <property type="match status" value="1"/>
</dbReference>
<evidence type="ECO:0000256" key="1">
    <source>
        <dbReference type="ARBA" id="ARBA00004496"/>
    </source>
</evidence>
<dbReference type="InterPro" id="IPR001867">
    <property type="entry name" value="OmpR/PhoB-type_DNA-bd"/>
</dbReference>
<dbReference type="InterPro" id="IPR001789">
    <property type="entry name" value="Sig_transdc_resp-reg_receiver"/>
</dbReference>
<dbReference type="AlphaFoldDB" id="A0A2N8HES1"/>
<evidence type="ECO:0000259" key="11">
    <source>
        <dbReference type="PROSITE" id="PS51755"/>
    </source>
</evidence>
<dbReference type="Gene3D" id="3.40.50.2300">
    <property type="match status" value="1"/>
</dbReference>
<comment type="caution">
    <text evidence="12">The sequence shown here is derived from an EMBL/GenBank/DDBJ whole genome shotgun (WGS) entry which is preliminary data.</text>
</comment>
<dbReference type="GO" id="GO:0042802">
    <property type="term" value="F:identical protein binding"/>
    <property type="evidence" value="ECO:0007669"/>
    <property type="project" value="UniProtKB-ARBA"/>
</dbReference>
<dbReference type="InterPro" id="IPR036388">
    <property type="entry name" value="WH-like_DNA-bd_sf"/>
</dbReference>
<dbReference type="InterPro" id="IPR039420">
    <property type="entry name" value="WalR-like"/>
</dbReference>
<dbReference type="PANTHER" id="PTHR48111:SF50">
    <property type="entry name" value="KDP OPERON TRANSCRIPTIONAL REGULATORY PROTEIN KDPE"/>
    <property type="match status" value="1"/>
</dbReference>
<keyword evidence="5" id="KW-0805">Transcription regulation</keyword>
<dbReference type="Proteomes" id="UP000236000">
    <property type="component" value="Unassembled WGS sequence"/>
</dbReference>
<feature type="DNA-binding region" description="OmpR/PhoB-type" evidence="9">
    <location>
        <begin position="129"/>
        <end position="228"/>
    </location>
</feature>
<dbReference type="SUPFAM" id="SSF52172">
    <property type="entry name" value="CheY-like"/>
    <property type="match status" value="1"/>
</dbReference>
<dbReference type="GO" id="GO:0000987">
    <property type="term" value="F:cis-regulatory region sequence-specific DNA binding"/>
    <property type="evidence" value="ECO:0007669"/>
    <property type="project" value="UniProtKB-ARBA"/>
</dbReference>
<proteinExistence type="predicted"/>
<evidence type="ECO:0000313" key="13">
    <source>
        <dbReference type="Proteomes" id="UP000236000"/>
    </source>
</evidence>
<evidence type="ECO:0000256" key="9">
    <source>
        <dbReference type="PROSITE-ProRule" id="PRU01091"/>
    </source>
</evidence>
<evidence type="ECO:0000256" key="3">
    <source>
        <dbReference type="ARBA" id="ARBA00022553"/>
    </source>
</evidence>
<dbReference type="OrthoDB" id="9778145at2"/>
<evidence type="ECO:0000256" key="5">
    <source>
        <dbReference type="ARBA" id="ARBA00023015"/>
    </source>
</evidence>
<dbReference type="SMART" id="SM00448">
    <property type="entry name" value="REC"/>
    <property type="match status" value="1"/>
</dbReference>
<feature type="modified residue" description="4-aspartylphosphate" evidence="8">
    <location>
        <position position="56"/>
    </location>
</feature>
<keyword evidence="4" id="KW-0902">Two-component regulatory system</keyword>
<dbReference type="FunFam" id="3.40.50.2300:FF:000021">
    <property type="entry name" value="Two-component system response regulator KdpE"/>
    <property type="match status" value="1"/>
</dbReference>
<dbReference type="GO" id="GO:0000156">
    <property type="term" value="F:phosphorelay response regulator activity"/>
    <property type="evidence" value="ECO:0007669"/>
    <property type="project" value="TreeGrafter"/>
</dbReference>
<dbReference type="Gene3D" id="6.10.250.690">
    <property type="match status" value="1"/>
</dbReference>
<evidence type="ECO:0000313" key="12">
    <source>
        <dbReference type="EMBL" id="PNC18604.1"/>
    </source>
</evidence>
<keyword evidence="7" id="KW-0804">Transcription</keyword>
<evidence type="ECO:0000256" key="7">
    <source>
        <dbReference type="ARBA" id="ARBA00023163"/>
    </source>
</evidence>
<feature type="domain" description="Response regulatory" evidence="10">
    <location>
        <begin position="7"/>
        <end position="120"/>
    </location>
</feature>
<dbReference type="RefSeq" id="WP_102713057.1">
    <property type="nucleotide sequence ID" value="NZ_PJKA01000007.1"/>
</dbReference>
<keyword evidence="3 8" id="KW-0597">Phosphoprotein</keyword>
<keyword evidence="6 9" id="KW-0238">DNA-binding</keyword>
<dbReference type="PROSITE" id="PS50110">
    <property type="entry name" value="RESPONSE_REGULATORY"/>
    <property type="match status" value="1"/>
</dbReference>
<evidence type="ECO:0000256" key="2">
    <source>
        <dbReference type="ARBA" id="ARBA00022490"/>
    </source>
</evidence>
<dbReference type="Pfam" id="PF00072">
    <property type="entry name" value="Response_reg"/>
    <property type="match status" value="1"/>
</dbReference>
<accession>A0A2N8HES1</accession>
<protein>
    <submittedName>
        <fullName evidence="12">DNA-binding response regulator</fullName>
    </submittedName>
</protein>
<dbReference type="GO" id="GO:0005829">
    <property type="term" value="C:cytosol"/>
    <property type="evidence" value="ECO:0007669"/>
    <property type="project" value="TreeGrafter"/>
</dbReference>
<comment type="subcellular location">
    <subcellularLocation>
        <location evidence="1">Cytoplasm</location>
    </subcellularLocation>
</comment>
<dbReference type="CDD" id="cd00383">
    <property type="entry name" value="trans_reg_C"/>
    <property type="match status" value="1"/>
</dbReference>
<name>A0A2N8HES1_9BACT</name>
<evidence type="ECO:0000256" key="6">
    <source>
        <dbReference type="ARBA" id="ARBA00023125"/>
    </source>
</evidence>
<organism evidence="12 13">
    <name type="scientific">Akkermansia muciniphila</name>
    <dbReference type="NCBI Taxonomy" id="239935"/>
    <lineage>
        <taxon>Bacteria</taxon>
        <taxon>Pseudomonadati</taxon>
        <taxon>Verrucomicrobiota</taxon>
        <taxon>Verrucomicrobiia</taxon>
        <taxon>Verrucomicrobiales</taxon>
        <taxon>Akkermansiaceae</taxon>
        <taxon>Akkermansia</taxon>
    </lineage>
</organism>
<evidence type="ECO:0000256" key="4">
    <source>
        <dbReference type="ARBA" id="ARBA00023012"/>
    </source>
</evidence>
<dbReference type="CDD" id="cd17620">
    <property type="entry name" value="REC_OmpR_KdpE-like"/>
    <property type="match status" value="1"/>
</dbReference>
<evidence type="ECO:0000256" key="8">
    <source>
        <dbReference type="PROSITE-ProRule" id="PRU00169"/>
    </source>
</evidence>
<dbReference type="Gene3D" id="1.10.10.10">
    <property type="entry name" value="Winged helix-like DNA-binding domain superfamily/Winged helix DNA-binding domain"/>
    <property type="match status" value="1"/>
</dbReference>
<dbReference type="GO" id="GO:0032993">
    <property type="term" value="C:protein-DNA complex"/>
    <property type="evidence" value="ECO:0007669"/>
    <property type="project" value="TreeGrafter"/>
</dbReference>
<dbReference type="SMART" id="SM00862">
    <property type="entry name" value="Trans_reg_C"/>
    <property type="match status" value="1"/>
</dbReference>
<dbReference type="GO" id="GO:0045893">
    <property type="term" value="P:positive regulation of DNA-templated transcription"/>
    <property type="evidence" value="ECO:0007669"/>
    <property type="project" value="UniProtKB-ARBA"/>
</dbReference>
<gene>
    <name evidence="12" type="ORF">CXU22_04665</name>
</gene>